<dbReference type="InterPro" id="IPR050336">
    <property type="entry name" value="Chromosome_partition/occlusion"/>
</dbReference>
<dbReference type="Gene3D" id="3.90.1530.30">
    <property type="match status" value="1"/>
</dbReference>
<evidence type="ECO:0000259" key="1">
    <source>
        <dbReference type="SMART" id="SM00470"/>
    </source>
</evidence>
<protein>
    <recommendedName>
        <fullName evidence="1">ParB-like N-terminal domain-containing protein</fullName>
    </recommendedName>
</protein>
<dbReference type="SUPFAM" id="SSF110849">
    <property type="entry name" value="ParB/Sulfiredoxin"/>
    <property type="match status" value="1"/>
</dbReference>
<proteinExistence type="predicted"/>
<gene>
    <name evidence="2" type="ORF">F6X51_19845</name>
</gene>
<dbReference type="Gene3D" id="1.10.10.2830">
    <property type="match status" value="1"/>
</dbReference>
<dbReference type="InterPro" id="IPR036086">
    <property type="entry name" value="ParB/Sulfiredoxin_sf"/>
</dbReference>
<reference evidence="2 3" key="1">
    <citation type="submission" date="2019-09" db="EMBL/GenBank/DDBJ databases">
        <title>YIM 132548 draft genome.</title>
        <authorList>
            <person name="Jiang L."/>
        </authorList>
    </citation>
    <scope>NUCLEOTIDE SEQUENCE [LARGE SCALE GENOMIC DNA]</scope>
    <source>
        <strain evidence="2 3">YIM 132548</strain>
    </source>
</reference>
<evidence type="ECO:0000313" key="3">
    <source>
        <dbReference type="Proteomes" id="UP000441523"/>
    </source>
</evidence>
<accession>A0A6N6MJ48</accession>
<dbReference type="Proteomes" id="UP000441523">
    <property type="component" value="Unassembled WGS sequence"/>
</dbReference>
<dbReference type="GO" id="GO:0007059">
    <property type="term" value="P:chromosome segregation"/>
    <property type="evidence" value="ECO:0007669"/>
    <property type="project" value="TreeGrafter"/>
</dbReference>
<feature type="domain" description="ParB-like N-terminal" evidence="1">
    <location>
        <begin position="19"/>
        <end position="109"/>
    </location>
</feature>
<dbReference type="SMART" id="SM00470">
    <property type="entry name" value="ParB"/>
    <property type="match status" value="1"/>
</dbReference>
<dbReference type="AlphaFoldDB" id="A0A6N6MJ48"/>
<sequence length="606" mass="63852">MIKNSFPLTPLNRLRHGPDEGAPAGVCNVRISGREDGLDELAASIASVGLLQPLVVVRHEGLSYIADGNRRLAALLRLAAAGTIADDHEVDVVERDAATAREAGLAANLTQSAMHEAGQMAGFAQLADGGLKPKDIAARFGVSVAHVKKLLALGSVAPCILDAWRTGKHGVSIDTVKAFTLAPTVTDQERVYAKLTKVGGSIYSHQIREELGAGHSTGTLLKRVGVDAYKAAGGAVIKDLFGDTSAVSDRALLQRLSDERLVARRDELRADGWAWVELESDLPLEARYSWSTLHSSKREPTEAEAARIREIEAVLEGEGDGTVSDEETNALETKHEAIEASLTIEATPEDRARTGCVVSWGWDGEIHVRDYVLRPQDAPAVKAAAAPAADPAEPEPEAAGPFAALLERVSEQLTQAVQDALPTDGRVAIAALLAGATCKDKWAAPARVRLDGLGGEHASVRDAERFETLLGRYLAMGVEDLLAAAGRILARSIDLRSAKHSKMAAPADRPGVMALAGALDPAVVAARLSDRWDAEAFFKAVPRMAIVSAIGEACGSEAAARASKLKKGGLVELAAATVVPTGWLPREIRWPGYAGPGSEPALAEAA</sequence>
<keyword evidence="3" id="KW-1185">Reference proteome</keyword>
<dbReference type="PANTHER" id="PTHR33375">
    <property type="entry name" value="CHROMOSOME-PARTITIONING PROTEIN PARB-RELATED"/>
    <property type="match status" value="1"/>
</dbReference>
<dbReference type="Pfam" id="PF02195">
    <property type="entry name" value="ParB_N"/>
    <property type="match status" value="1"/>
</dbReference>
<organism evidence="2 3">
    <name type="scientific">Methylobacterium planeticum</name>
    <dbReference type="NCBI Taxonomy" id="2615211"/>
    <lineage>
        <taxon>Bacteria</taxon>
        <taxon>Pseudomonadati</taxon>
        <taxon>Pseudomonadota</taxon>
        <taxon>Alphaproteobacteria</taxon>
        <taxon>Hyphomicrobiales</taxon>
        <taxon>Methylobacteriaceae</taxon>
        <taxon>Methylobacterium</taxon>
    </lineage>
</organism>
<dbReference type="PANTHER" id="PTHR33375:SF7">
    <property type="entry name" value="CHROMOSOME 2-PARTITIONING PROTEIN PARB-RELATED"/>
    <property type="match status" value="1"/>
</dbReference>
<dbReference type="GO" id="GO:0005694">
    <property type="term" value="C:chromosome"/>
    <property type="evidence" value="ECO:0007669"/>
    <property type="project" value="TreeGrafter"/>
</dbReference>
<dbReference type="InterPro" id="IPR003115">
    <property type="entry name" value="ParB_N"/>
</dbReference>
<dbReference type="EMBL" id="VZZJ01000020">
    <property type="protein sequence ID" value="KAB1071155.1"/>
    <property type="molecule type" value="Genomic_DNA"/>
</dbReference>
<dbReference type="SUPFAM" id="SSF109709">
    <property type="entry name" value="KorB DNA-binding domain-like"/>
    <property type="match status" value="1"/>
</dbReference>
<name>A0A6N6MJ48_9HYPH</name>
<evidence type="ECO:0000313" key="2">
    <source>
        <dbReference type="EMBL" id="KAB1071155.1"/>
    </source>
</evidence>
<comment type="caution">
    <text evidence="2">The sequence shown here is derived from an EMBL/GenBank/DDBJ whole genome shotgun (WGS) entry which is preliminary data.</text>
</comment>
<dbReference type="RefSeq" id="WP_150965413.1">
    <property type="nucleotide sequence ID" value="NZ_VZZJ01000020.1"/>
</dbReference>